<dbReference type="EMBL" id="CP003179">
    <property type="protein sequence ID" value="AEW06052.1"/>
    <property type="molecule type" value="Genomic_DNA"/>
</dbReference>
<evidence type="ECO:0000313" key="2">
    <source>
        <dbReference type="Proteomes" id="UP000005439"/>
    </source>
</evidence>
<protein>
    <submittedName>
        <fullName evidence="1">Uncharacterized protein</fullName>
    </submittedName>
</protein>
<evidence type="ECO:0000313" key="1">
    <source>
        <dbReference type="EMBL" id="AEW06052.1"/>
    </source>
</evidence>
<dbReference type="PATRIC" id="fig|679936.5.peg.2681"/>
<reference evidence="2" key="1">
    <citation type="submission" date="2011-12" db="EMBL/GenBank/DDBJ databases">
        <title>The complete genome of chromosome of Sulfobacillus acidophilus DSM 10332.</title>
        <authorList>
            <person name="Lucas S."/>
            <person name="Han J."/>
            <person name="Lapidus A."/>
            <person name="Bruce D."/>
            <person name="Goodwin L."/>
            <person name="Pitluck S."/>
            <person name="Peters L."/>
            <person name="Kyrpides N."/>
            <person name="Mavromatis K."/>
            <person name="Ivanova N."/>
            <person name="Mikhailova N."/>
            <person name="Chertkov O."/>
            <person name="Saunders E."/>
            <person name="Detter J.C."/>
            <person name="Tapia R."/>
            <person name="Han C."/>
            <person name="Land M."/>
            <person name="Hauser L."/>
            <person name="Markowitz V."/>
            <person name="Cheng J.-F."/>
            <person name="Hugenholtz P."/>
            <person name="Woyke T."/>
            <person name="Wu D."/>
            <person name="Pukall R."/>
            <person name="Gehrich-Schroeter G."/>
            <person name="Schneider S."/>
            <person name="Klenk H.-P."/>
            <person name="Eisen J.A."/>
        </authorList>
    </citation>
    <scope>NUCLEOTIDE SEQUENCE [LARGE SCALE GENOMIC DNA]</scope>
    <source>
        <strain evidence="2">ATCC 700253 / DSM 10332 / NAL</strain>
    </source>
</reference>
<dbReference type="Proteomes" id="UP000005439">
    <property type="component" value="Chromosome"/>
</dbReference>
<dbReference type="KEGG" id="sap:Sulac_2590"/>
<keyword evidence="2" id="KW-1185">Reference proteome</keyword>
<reference evidence="1 2" key="2">
    <citation type="journal article" date="2012" name="Stand. Genomic Sci.">
        <title>Complete genome sequence of the moderately thermophilic mineral-sulfide-oxidizing firmicute Sulfobacillus acidophilus type strain (NAL(T)).</title>
        <authorList>
            <person name="Anderson I."/>
            <person name="Chertkov O."/>
            <person name="Chen A."/>
            <person name="Saunders E."/>
            <person name="Lapidus A."/>
            <person name="Nolan M."/>
            <person name="Lucas S."/>
            <person name="Hammon N."/>
            <person name="Deshpande S."/>
            <person name="Cheng J.F."/>
            <person name="Han C."/>
            <person name="Tapia R."/>
            <person name="Goodwin L.A."/>
            <person name="Pitluck S."/>
            <person name="Liolios K."/>
            <person name="Pagani I."/>
            <person name="Ivanova N."/>
            <person name="Mikhailova N."/>
            <person name="Pati A."/>
            <person name="Palaniappan K."/>
            <person name="Land M."/>
            <person name="Pan C."/>
            <person name="Rohde M."/>
            <person name="Pukall R."/>
            <person name="Goker M."/>
            <person name="Detter J.C."/>
            <person name="Woyke T."/>
            <person name="Bristow J."/>
            <person name="Eisen J.A."/>
            <person name="Markowitz V."/>
            <person name="Hugenholtz P."/>
            <person name="Kyrpides N.C."/>
            <person name="Klenk H.P."/>
            <person name="Mavromatis K."/>
        </authorList>
    </citation>
    <scope>NUCLEOTIDE SEQUENCE [LARGE SCALE GENOMIC DNA]</scope>
    <source>
        <strain evidence="2">ATCC 700253 / DSM 10332 / NAL</strain>
    </source>
</reference>
<dbReference type="STRING" id="679936.Sulac_2590"/>
<gene>
    <name evidence="1" type="ordered locus">Sulac_2590</name>
</gene>
<organism evidence="1 2">
    <name type="scientific">Sulfobacillus acidophilus (strain ATCC 700253 / DSM 10332 / NAL)</name>
    <dbReference type="NCBI Taxonomy" id="679936"/>
    <lineage>
        <taxon>Bacteria</taxon>
        <taxon>Bacillati</taxon>
        <taxon>Bacillota</taxon>
        <taxon>Clostridia</taxon>
        <taxon>Eubacteriales</taxon>
        <taxon>Clostridiales Family XVII. Incertae Sedis</taxon>
        <taxon>Sulfobacillus</taxon>
    </lineage>
</organism>
<sequence length="63" mass="7151">MQQFSVILESREQALEVVDLLWNRWGVRGEIGILPLDGHVKVDVVSEKDLTPQQLDKLPGKRA</sequence>
<name>G8TWR3_SULAD</name>
<dbReference type="AlphaFoldDB" id="G8TWR3"/>
<dbReference type="HOGENOM" id="CLU_2884271_0_0_9"/>
<proteinExistence type="predicted"/>
<accession>G8TWR3</accession>